<protein>
    <submittedName>
        <fullName evidence="1">Uncharacterized protein</fullName>
    </submittedName>
</protein>
<comment type="caution">
    <text evidence="1">The sequence shown here is derived from an EMBL/GenBank/DDBJ whole genome shotgun (WGS) entry which is preliminary data.</text>
</comment>
<organism evidence="1 2">
    <name type="scientific">Pedobacter nutrimenti</name>
    <dbReference type="NCBI Taxonomy" id="1241337"/>
    <lineage>
        <taxon>Bacteria</taxon>
        <taxon>Pseudomonadati</taxon>
        <taxon>Bacteroidota</taxon>
        <taxon>Sphingobacteriia</taxon>
        <taxon>Sphingobacteriales</taxon>
        <taxon>Sphingobacteriaceae</taxon>
        <taxon>Pedobacter</taxon>
    </lineage>
</organism>
<reference evidence="1 2" key="1">
    <citation type="submission" date="2018-06" db="EMBL/GenBank/DDBJ databases">
        <title>Genomic Encyclopedia of Archaeal and Bacterial Type Strains, Phase II (KMG-II): from individual species to whole genera.</title>
        <authorList>
            <person name="Goeker M."/>
        </authorList>
    </citation>
    <scope>NUCLEOTIDE SEQUENCE [LARGE SCALE GENOMIC DNA]</scope>
    <source>
        <strain evidence="1 2">DSM 27372</strain>
    </source>
</reference>
<name>A0A318UBU4_9SPHI</name>
<evidence type="ECO:0000313" key="2">
    <source>
        <dbReference type="Proteomes" id="UP000248198"/>
    </source>
</evidence>
<evidence type="ECO:0000313" key="1">
    <source>
        <dbReference type="EMBL" id="PYF71422.1"/>
    </source>
</evidence>
<dbReference type="Proteomes" id="UP000248198">
    <property type="component" value="Unassembled WGS sequence"/>
</dbReference>
<gene>
    <name evidence="1" type="ORF">B0O44_10737</name>
</gene>
<accession>A0A318UBU4</accession>
<dbReference type="OrthoDB" id="677531at2"/>
<dbReference type="EMBL" id="QKLU01000007">
    <property type="protein sequence ID" value="PYF71422.1"/>
    <property type="molecule type" value="Genomic_DNA"/>
</dbReference>
<proteinExistence type="predicted"/>
<dbReference type="AlphaFoldDB" id="A0A318UBU4"/>
<dbReference type="RefSeq" id="WP_054281007.1">
    <property type="nucleotide sequence ID" value="NZ_QKLU01000007.1"/>
</dbReference>
<keyword evidence="2" id="KW-1185">Reference proteome</keyword>
<sequence>MEKEKITLPIGGNKALIFEADPTNKEEQDFAKLCKEAAASQPQSLQDFFTRLNDLQQKKPPEPKRKMGRKM</sequence>